<evidence type="ECO:0000313" key="2">
    <source>
        <dbReference type="EMBL" id="TQP08424.1"/>
    </source>
</evidence>
<feature type="domain" description="Thoeris protein ThsB TIR-like" evidence="1">
    <location>
        <begin position="6"/>
        <end position="100"/>
    </location>
</feature>
<dbReference type="Gene3D" id="3.40.50.11200">
    <property type="match status" value="1"/>
</dbReference>
<evidence type="ECO:0000259" key="1">
    <source>
        <dbReference type="Pfam" id="PF08937"/>
    </source>
</evidence>
<sequence length="165" mass="18607">MARRVFYSFHYVPDVMRVSQVRNIGALEANKPASDNDWETVKSGKDAAIKKWIAEQMKGRTCTVVLVGEETANRKWINHEIVESWNNGMGVVGIYIHGLKNMAGNVANKGENPFDYISYGDSGKKLSSIVKCYNPQGTNSKDRYAWIAEHLENAVEEAIQIRKQN</sequence>
<dbReference type="InterPro" id="IPR036490">
    <property type="entry name" value="ThsB_TIR-like_sf"/>
</dbReference>
<dbReference type="AlphaFoldDB" id="A0A544BPX2"/>
<dbReference type="InterPro" id="IPR015032">
    <property type="entry name" value="ThsB__TIR-like_domain"/>
</dbReference>
<comment type="caution">
    <text evidence="2">The sequence shown here is derived from an EMBL/GenBank/DDBJ whole genome shotgun (WGS) entry which is preliminary data.</text>
</comment>
<dbReference type="Proteomes" id="UP000319979">
    <property type="component" value="Unassembled WGS sequence"/>
</dbReference>
<evidence type="ECO:0000313" key="3">
    <source>
        <dbReference type="Proteomes" id="UP000319979"/>
    </source>
</evidence>
<dbReference type="EMBL" id="VIOS01000146">
    <property type="protein sequence ID" value="TQP08424.1"/>
    <property type="molecule type" value="Genomic_DNA"/>
</dbReference>
<dbReference type="RefSeq" id="WP_138042310.1">
    <property type="nucleotide sequence ID" value="NZ_QXEB01000009.1"/>
</dbReference>
<dbReference type="Pfam" id="PF08937">
    <property type="entry name" value="ThsB_TIR"/>
    <property type="match status" value="1"/>
</dbReference>
<accession>A0A544BPX2</accession>
<organism evidence="2 3">
    <name type="scientific">Vibrio cholerae</name>
    <dbReference type="NCBI Taxonomy" id="666"/>
    <lineage>
        <taxon>Bacteria</taxon>
        <taxon>Pseudomonadati</taxon>
        <taxon>Pseudomonadota</taxon>
        <taxon>Gammaproteobacteria</taxon>
        <taxon>Vibrionales</taxon>
        <taxon>Vibrionaceae</taxon>
        <taxon>Vibrio</taxon>
    </lineage>
</organism>
<reference evidence="2 3" key="1">
    <citation type="submission" date="2019-07" db="EMBL/GenBank/DDBJ databases">
        <title>Phenotypic and genotypic antimicrobial resistance traits of Vibrio cholerae non-O1/non-O139 isolated from a large Austrian lake frequently associated with cases of infection.</title>
        <authorList>
            <person name="Lepuschitz S."/>
            <person name="Baron S."/>
            <person name="Larvor E."/>
            <person name="Granier S."/>
            <person name="Pretzer C."/>
            <person name="Mach R.L."/>
            <person name="Farnleitner A.H."/>
            <person name="Ruppitsch W."/>
            <person name="Pleininger S."/>
            <person name="Indra A."/>
            <person name="Kirschner A.K.T."/>
        </authorList>
    </citation>
    <scope>NUCLEOTIDE SEQUENCE [LARGE SCALE GENOMIC DNA]</scope>
    <source>
        <strain evidence="2 3">A12JL36W90</strain>
    </source>
</reference>
<gene>
    <name evidence="2" type="ORF">FLM02_18935</name>
</gene>
<name>A0A544BPX2_VIBCL</name>
<proteinExistence type="predicted"/>
<protein>
    <recommendedName>
        <fullName evidence="1">Thoeris protein ThsB TIR-like domain-containing protein</fullName>
    </recommendedName>
</protein>
<dbReference type="SUPFAM" id="SSF52206">
    <property type="entry name" value="Hypothetical protein MTH538"/>
    <property type="match status" value="1"/>
</dbReference>